<protein>
    <submittedName>
        <fullName evidence="2">Uncharacterized protein</fullName>
    </submittedName>
</protein>
<comment type="caution">
    <text evidence="2">The sequence shown here is derived from an EMBL/GenBank/DDBJ whole genome shotgun (WGS) entry which is preliminary data.</text>
</comment>
<organism evidence="2 3">
    <name type="scientific">Setomelanomma holmii</name>
    <dbReference type="NCBI Taxonomy" id="210430"/>
    <lineage>
        <taxon>Eukaryota</taxon>
        <taxon>Fungi</taxon>
        <taxon>Dikarya</taxon>
        <taxon>Ascomycota</taxon>
        <taxon>Pezizomycotina</taxon>
        <taxon>Dothideomycetes</taxon>
        <taxon>Pleosporomycetidae</taxon>
        <taxon>Pleosporales</taxon>
        <taxon>Pleosporineae</taxon>
        <taxon>Phaeosphaeriaceae</taxon>
        <taxon>Setomelanomma</taxon>
    </lineage>
</organism>
<reference evidence="2" key="1">
    <citation type="journal article" date="2020" name="Stud. Mycol.">
        <title>101 Dothideomycetes genomes: a test case for predicting lifestyles and emergence of pathogens.</title>
        <authorList>
            <person name="Haridas S."/>
            <person name="Albert R."/>
            <person name="Binder M."/>
            <person name="Bloem J."/>
            <person name="Labutti K."/>
            <person name="Salamov A."/>
            <person name="Andreopoulos B."/>
            <person name="Baker S."/>
            <person name="Barry K."/>
            <person name="Bills G."/>
            <person name="Bluhm B."/>
            <person name="Cannon C."/>
            <person name="Castanera R."/>
            <person name="Culley D."/>
            <person name="Daum C."/>
            <person name="Ezra D."/>
            <person name="Gonzalez J."/>
            <person name="Henrissat B."/>
            <person name="Kuo A."/>
            <person name="Liang C."/>
            <person name="Lipzen A."/>
            <person name="Lutzoni F."/>
            <person name="Magnuson J."/>
            <person name="Mondo S."/>
            <person name="Nolan M."/>
            <person name="Ohm R."/>
            <person name="Pangilinan J."/>
            <person name="Park H.-J."/>
            <person name="Ramirez L."/>
            <person name="Alfaro M."/>
            <person name="Sun H."/>
            <person name="Tritt A."/>
            <person name="Yoshinaga Y."/>
            <person name="Zwiers L.-H."/>
            <person name="Turgeon B."/>
            <person name="Goodwin S."/>
            <person name="Spatafora J."/>
            <person name="Crous P."/>
            <person name="Grigoriev I."/>
        </authorList>
    </citation>
    <scope>NUCLEOTIDE SEQUENCE</scope>
    <source>
        <strain evidence="2">CBS 110217</strain>
    </source>
</reference>
<evidence type="ECO:0000313" key="2">
    <source>
        <dbReference type="EMBL" id="KAF2032363.1"/>
    </source>
</evidence>
<feature type="compositionally biased region" description="Acidic residues" evidence="1">
    <location>
        <begin position="227"/>
        <end position="259"/>
    </location>
</feature>
<evidence type="ECO:0000313" key="3">
    <source>
        <dbReference type="Proteomes" id="UP000799777"/>
    </source>
</evidence>
<evidence type="ECO:0000256" key="1">
    <source>
        <dbReference type="SAM" id="MobiDB-lite"/>
    </source>
</evidence>
<keyword evidence="3" id="KW-1185">Reference proteome</keyword>
<dbReference type="EMBL" id="ML978173">
    <property type="protein sequence ID" value="KAF2032363.1"/>
    <property type="molecule type" value="Genomic_DNA"/>
</dbReference>
<proteinExistence type="predicted"/>
<dbReference type="Proteomes" id="UP000799777">
    <property type="component" value="Unassembled WGS sequence"/>
</dbReference>
<name>A0A9P4HD10_9PLEO</name>
<accession>A0A9P4HD10</accession>
<feature type="region of interest" description="Disordered" evidence="1">
    <location>
        <begin position="184"/>
        <end position="265"/>
    </location>
</feature>
<gene>
    <name evidence="2" type="ORF">EK21DRAFT_87228</name>
</gene>
<dbReference type="AlphaFoldDB" id="A0A9P4HD10"/>
<sequence length="298" mass="33322">MVAASVMDSSVAADSSNSISLAANPLAQAQDIVLLNDRRNEALEALELTLEKSNVMAGELDGFGWTTDLARNTPRPKVVGYDKREFWAEKDKRALLCLKRFVLPDLKDEVILQHFFPTRNLNQFRNQFMQLKDPKKGPTWDSTDDVKLVRLYQKERMSFEIIAQDHFPDLPAFDLEKVYGRLQNPRKNKTKGFNGKGKGKEKHDKVGSRAGSGRRKVGSELIAAAEDVADAEGGDQEYEEEDDEDEEDPVEDNDSDDELMAQSHQCHCEGPANECESACGSAAHGVIFEVGPTRYQVE</sequence>